<dbReference type="CTD" id="4363113"/>
<evidence type="ECO:0000256" key="1">
    <source>
        <dbReference type="SAM" id="MobiDB-lite"/>
    </source>
</evidence>
<dbReference type="UCSC" id="R11G1.7">
    <property type="organism name" value="c. elegans"/>
</dbReference>
<dbReference type="KEGG" id="cel:CELE_R11G1.7"/>
<dbReference type="HOGENOM" id="CLU_2239032_0_0_1"/>
<dbReference type="FunCoup" id="Q2L6W7">
    <property type="interactions" value="258"/>
</dbReference>
<keyword evidence="5" id="KW-1267">Proteomics identification</keyword>
<dbReference type="SMR" id="Q2L6W7"/>
<dbReference type="AGR" id="WB:WBGene00044725"/>
<evidence type="ECO:0000313" key="4">
    <source>
        <dbReference type="WormBase" id="R11G1.7"/>
    </source>
</evidence>
<dbReference type="PeptideAtlas" id="Q2L6W7"/>
<dbReference type="OMA" id="QTAQPNE"/>
<dbReference type="Proteomes" id="UP000001940">
    <property type="component" value="Chromosome X"/>
</dbReference>
<dbReference type="OrthoDB" id="5870389at2759"/>
<dbReference type="AlphaFoldDB" id="Q2L6W7"/>
<dbReference type="GeneID" id="4363113"/>
<dbReference type="eggNOG" id="ENOG502TIWR">
    <property type="taxonomic scope" value="Eukaryota"/>
</dbReference>
<dbReference type="RefSeq" id="NP_001041284.1">
    <property type="nucleotide sequence ID" value="NM_001047819.1"/>
</dbReference>
<proteinExistence type="evidence at protein level"/>
<dbReference type="WormBase" id="R11G1.7">
    <property type="protein sequence ID" value="CE39617"/>
    <property type="gene ID" value="WBGene00044725"/>
</dbReference>
<feature type="compositionally biased region" description="Basic and acidic residues" evidence="1">
    <location>
        <begin position="8"/>
        <end position="21"/>
    </location>
</feature>
<reference evidence="2 3" key="1">
    <citation type="journal article" date="1998" name="Science">
        <title>Genome sequence of the nematode C. elegans: a platform for investigating biology.</title>
        <authorList>
            <consortium name="The C. elegans sequencing consortium"/>
            <person name="Sulson J.E."/>
            <person name="Waterston R."/>
        </authorList>
    </citation>
    <scope>NUCLEOTIDE SEQUENCE [LARGE SCALE GENOMIC DNA]</scope>
    <source>
        <strain evidence="2 3">Bristol N2</strain>
    </source>
</reference>
<dbReference type="PaxDb" id="6239-R11G1.7"/>
<accession>Q2L6W7</accession>
<evidence type="ECO:0000313" key="3">
    <source>
        <dbReference type="Proteomes" id="UP000001940"/>
    </source>
</evidence>
<protein>
    <submittedName>
        <fullName evidence="2">Ovule protein</fullName>
    </submittedName>
</protein>
<evidence type="ECO:0000313" key="2">
    <source>
        <dbReference type="EMBL" id="CCD62669.1"/>
    </source>
</evidence>
<evidence type="ECO:0007829" key="5">
    <source>
        <dbReference type="PeptideAtlas" id="Q2L6W7"/>
    </source>
</evidence>
<gene>
    <name evidence="2" type="ORF">CELE_R11G1.7</name>
    <name evidence="2 4" type="ORF">R11G1.7</name>
</gene>
<dbReference type="InParanoid" id="Q2L6W7"/>
<keyword evidence="3" id="KW-1185">Reference proteome</keyword>
<organism evidence="2 3">
    <name type="scientific">Caenorhabditis elegans</name>
    <dbReference type="NCBI Taxonomy" id="6239"/>
    <lineage>
        <taxon>Eukaryota</taxon>
        <taxon>Metazoa</taxon>
        <taxon>Ecdysozoa</taxon>
        <taxon>Nematoda</taxon>
        <taxon>Chromadorea</taxon>
        <taxon>Rhabditida</taxon>
        <taxon>Rhabditina</taxon>
        <taxon>Rhabditomorpha</taxon>
        <taxon>Rhabditoidea</taxon>
        <taxon>Rhabditidae</taxon>
        <taxon>Peloderinae</taxon>
        <taxon>Caenorhabditis</taxon>
    </lineage>
</organism>
<dbReference type="EMBL" id="BX284606">
    <property type="protein sequence ID" value="CCD62669.1"/>
    <property type="molecule type" value="Genomic_DNA"/>
</dbReference>
<feature type="region of interest" description="Disordered" evidence="1">
    <location>
        <begin position="1"/>
        <end position="36"/>
    </location>
</feature>
<dbReference type="Bgee" id="WBGene00044725">
    <property type="expression patterns" value="Expressed in embryo and 3 other cell types or tissues"/>
</dbReference>
<sequence>MVSPKSIQQKEETTEHVEAIKEKRKKKGSRGETVADRLIASAKRMEQLRISEAAKNTDAKKNVDDPVKPVEKVTLNTKKCVKLATHEIDDLSALEWETSSEQSGH</sequence>
<name>Q2L6W7_CAEEL</name>